<evidence type="ECO:0000313" key="1">
    <source>
        <dbReference type="EMBL" id="KJK73258.1"/>
    </source>
</evidence>
<name>A0A0D9NHS1_METAN</name>
<evidence type="ECO:0000313" key="2">
    <source>
        <dbReference type="Proteomes" id="UP000054544"/>
    </source>
</evidence>
<gene>
    <name evidence="1" type="ORF">H634G_11751</name>
</gene>
<dbReference type="Proteomes" id="UP000054544">
    <property type="component" value="Unassembled WGS sequence"/>
</dbReference>
<accession>A0A0D9NHS1</accession>
<dbReference type="EMBL" id="KE385164">
    <property type="protein sequence ID" value="KJK73258.1"/>
    <property type="molecule type" value="Genomic_DNA"/>
</dbReference>
<keyword evidence="2" id="KW-1185">Reference proteome</keyword>
<organism evidence="1 2">
    <name type="scientific">Metarhizium anisopliae BRIP 53293</name>
    <dbReference type="NCBI Taxonomy" id="1291518"/>
    <lineage>
        <taxon>Eukaryota</taxon>
        <taxon>Fungi</taxon>
        <taxon>Dikarya</taxon>
        <taxon>Ascomycota</taxon>
        <taxon>Pezizomycotina</taxon>
        <taxon>Sordariomycetes</taxon>
        <taxon>Hypocreomycetidae</taxon>
        <taxon>Hypocreales</taxon>
        <taxon>Clavicipitaceae</taxon>
        <taxon>Metarhizium</taxon>
    </lineage>
</organism>
<protein>
    <submittedName>
        <fullName evidence="1">Uncharacterized protein</fullName>
    </submittedName>
</protein>
<dbReference type="AlphaFoldDB" id="A0A0D9NHS1"/>
<proteinExistence type="predicted"/>
<reference evidence="2" key="1">
    <citation type="journal article" date="2014" name="BMC Genomics">
        <title>The genome sequence of the biocontrol fungus Metarhizium anisopliae and comparative genomics of Metarhizium species.</title>
        <authorList>
            <person name="Pattemore J.A."/>
            <person name="Hane J.K."/>
            <person name="Williams A.H."/>
            <person name="Wilson B.A."/>
            <person name="Stodart B.J."/>
            <person name="Ash G.J."/>
        </authorList>
    </citation>
    <scope>NUCLEOTIDE SEQUENCE [LARGE SCALE GENOMIC DNA]</scope>
    <source>
        <strain evidence="2">BRIP 53293</strain>
    </source>
</reference>
<sequence>MPPILVLLPSHQHDVDMDVDASNQRLFCRRELRQSGRHGAEVKMIFGREEQMPS</sequence>